<protein>
    <submittedName>
        <fullName evidence="4">Uncharacterized protein</fullName>
    </submittedName>
</protein>
<accession>A0A386PNE7</accession>
<keyword evidence="5" id="KW-1185">Reference proteome</keyword>
<reference evidence="4 5" key="1">
    <citation type="journal article" date="2018" name="Infect. Genet. Evol.">
        <title>Genome-wide analysis of Borrelia turcica and 'Candidatus Borrelia tachyglossi' shows relapsing fever-like genomes with unique genomic links to Lyme disease Borrelia.</title>
        <authorList>
            <person name="Gofton A.W."/>
            <person name="Margos G."/>
            <person name="Fingerle V."/>
            <person name="Hepner S."/>
            <person name="Loh S.M."/>
            <person name="Ryan U."/>
            <person name="Irwin P."/>
            <person name="Oskam C.L."/>
        </authorList>
    </citation>
    <scope>NUCLEOTIDE SEQUENCE [LARGE SCALE GENOMIC DNA]</scope>
    <source>
        <strain evidence="4 5">IST7</strain>
        <plasmid evidence="4">lp129</plasmid>
    </source>
</reference>
<name>A0A386PNE7_9SPIR</name>
<feature type="compositionally biased region" description="Low complexity" evidence="2">
    <location>
        <begin position="76"/>
        <end position="85"/>
    </location>
</feature>
<dbReference type="EMBL" id="CP028885">
    <property type="protein sequence ID" value="AYE36808.1"/>
    <property type="molecule type" value="Genomic_DNA"/>
</dbReference>
<sequence>MKKINIMFFLVLSVAIVACNPDSKSGSDDSKKTPTGTEQTGAGQTGATKTGTPETAGTGTPATGGTGAGVTPPPASTGTGTEGTPQTPPAPQVSPFEALKAKRDAYKKELSDRKTAFDGLTSLNKVDIPTQVTTVKPTEDQPKIHASLGYNSDLNKKLDDSIKALKLGDGTKVDEIKVVDDMFIILVSLDEITNKLVDTHLSDENLEKIKSDSQKISSATTALQAFIDKRKTLMDELKKQIEKAAVKKSNTADLKTELEKIGKTTANVTTPGEAGYYFTTVEALKAKVEEIENLFK</sequence>
<feature type="coiled-coil region" evidence="1">
    <location>
        <begin position="227"/>
        <end position="254"/>
    </location>
</feature>
<organism evidence="4 5">
    <name type="scientific">Borrelia turcica IST7</name>
    <dbReference type="NCBI Taxonomy" id="1104446"/>
    <lineage>
        <taxon>Bacteria</taxon>
        <taxon>Pseudomonadati</taxon>
        <taxon>Spirochaetota</taxon>
        <taxon>Spirochaetia</taxon>
        <taxon>Spirochaetales</taxon>
        <taxon>Borreliaceae</taxon>
        <taxon>Borrelia</taxon>
    </lineage>
</organism>
<feature type="compositionally biased region" description="Low complexity" evidence="2">
    <location>
        <begin position="33"/>
        <end position="61"/>
    </location>
</feature>
<feature type="signal peptide" evidence="3">
    <location>
        <begin position="1"/>
        <end position="18"/>
    </location>
</feature>
<dbReference type="RefSeq" id="WP_120104727.1">
    <property type="nucleotide sequence ID" value="NZ_CP028885.1"/>
</dbReference>
<evidence type="ECO:0000256" key="2">
    <source>
        <dbReference type="SAM" id="MobiDB-lite"/>
    </source>
</evidence>
<evidence type="ECO:0000256" key="1">
    <source>
        <dbReference type="SAM" id="Coils"/>
    </source>
</evidence>
<proteinExistence type="predicted"/>
<dbReference type="PROSITE" id="PS51257">
    <property type="entry name" value="PROKAR_LIPOPROTEIN"/>
    <property type="match status" value="1"/>
</dbReference>
<feature type="region of interest" description="Disordered" evidence="2">
    <location>
        <begin position="21"/>
        <end position="95"/>
    </location>
</feature>
<geneLocation type="plasmid" evidence="4 5">
    <name>lp129</name>
</geneLocation>
<dbReference type="KEGG" id="btur:DB313_04735"/>
<gene>
    <name evidence="4" type="ORF">DB313_04735</name>
</gene>
<evidence type="ECO:0000313" key="5">
    <source>
        <dbReference type="Proteomes" id="UP000275571"/>
    </source>
</evidence>
<keyword evidence="3" id="KW-0732">Signal</keyword>
<feature type="chain" id="PRO_5017471816" evidence="3">
    <location>
        <begin position="19"/>
        <end position="296"/>
    </location>
</feature>
<keyword evidence="4" id="KW-0614">Plasmid</keyword>
<dbReference type="Proteomes" id="UP000275571">
    <property type="component" value="Plasmid lp129"/>
</dbReference>
<keyword evidence="1" id="KW-0175">Coiled coil</keyword>
<evidence type="ECO:0000313" key="4">
    <source>
        <dbReference type="EMBL" id="AYE36808.1"/>
    </source>
</evidence>
<evidence type="ECO:0000256" key="3">
    <source>
        <dbReference type="SAM" id="SignalP"/>
    </source>
</evidence>
<dbReference type="AlphaFoldDB" id="A0A386PNE7"/>